<proteinExistence type="predicted"/>
<organism evidence="2 3">
    <name type="scientific">Blastopirellula retiformator</name>
    <dbReference type="NCBI Taxonomy" id="2527970"/>
    <lineage>
        <taxon>Bacteria</taxon>
        <taxon>Pseudomonadati</taxon>
        <taxon>Planctomycetota</taxon>
        <taxon>Planctomycetia</taxon>
        <taxon>Pirellulales</taxon>
        <taxon>Pirellulaceae</taxon>
        <taxon>Blastopirellula</taxon>
    </lineage>
</organism>
<accession>A0A5C5VJK8</accession>
<dbReference type="EMBL" id="SJPF01000001">
    <property type="protein sequence ID" value="TWT38784.1"/>
    <property type="molecule type" value="Genomic_DNA"/>
</dbReference>
<keyword evidence="3" id="KW-1185">Reference proteome</keyword>
<evidence type="ECO:0000313" key="2">
    <source>
        <dbReference type="EMBL" id="TWT38784.1"/>
    </source>
</evidence>
<dbReference type="Proteomes" id="UP000318878">
    <property type="component" value="Unassembled WGS sequence"/>
</dbReference>
<protein>
    <submittedName>
        <fullName evidence="2">Uncharacterized protein</fullName>
    </submittedName>
</protein>
<dbReference type="OrthoDB" id="9951607at2"/>
<comment type="caution">
    <text evidence="2">The sequence shown here is derived from an EMBL/GenBank/DDBJ whole genome shotgun (WGS) entry which is preliminary data.</text>
</comment>
<reference evidence="2 3" key="1">
    <citation type="submission" date="2019-02" db="EMBL/GenBank/DDBJ databases">
        <title>Deep-cultivation of Planctomycetes and their phenomic and genomic characterization uncovers novel biology.</title>
        <authorList>
            <person name="Wiegand S."/>
            <person name="Jogler M."/>
            <person name="Boedeker C."/>
            <person name="Pinto D."/>
            <person name="Vollmers J."/>
            <person name="Rivas-Marin E."/>
            <person name="Kohn T."/>
            <person name="Peeters S.H."/>
            <person name="Heuer A."/>
            <person name="Rast P."/>
            <person name="Oberbeckmann S."/>
            <person name="Bunk B."/>
            <person name="Jeske O."/>
            <person name="Meyerdierks A."/>
            <person name="Storesund J.E."/>
            <person name="Kallscheuer N."/>
            <person name="Luecker S."/>
            <person name="Lage O.M."/>
            <person name="Pohl T."/>
            <person name="Merkel B.J."/>
            <person name="Hornburger P."/>
            <person name="Mueller R.-W."/>
            <person name="Bruemmer F."/>
            <person name="Labrenz M."/>
            <person name="Spormann A.M."/>
            <person name="Op Den Camp H."/>
            <person name="Overmann J."/>
            <person name="Amann R."/>
            <person name="Jetten M.S.M."/>
            <person name="Mascher T."/>
            <person name="Medema M.H."/>
            <person name="Devos D.P."/>
            <person name="Kaster A.-K."/>
            <person name="Ovreas L."/>
            <person name="Rohde M."/>
            <person name="Galperin M.Y."/>
            <person name="Jogler C."/>
        </authorList>
    </citation>
    <scope>NUCLEOTIDE SEQUENCE [LARGE SCALE GENOMIC DNA]</scope>
    <source>
        <strain evidence="2 3">Enr8</strain>
    </source>
</reference>
<dbReference type="AlphaFoldDB" id="A0A5C5VJK8"/>
<name>A0A5C5VJK8_9BACT</name>
<dbReference type="RefSeq" id="WP_146429012.1">
    <property type="nucleotide sequence ID" value="NZ_SJPF01000001.1"/>
</dbReference>
<sequence>MKYLVLIAVLVVVSLAVVGLMTASTPARLTDREAEELTALALRQMKFNSEVYRDADDRVRGDTLLQLVDTLQSLGGEFAPESELLLRTTRDGWGRELILEKRSESTWMLRSRGPNGVDDQGEGDDLEVDLHPTPRPEPTGDCNCGEDDETAPAPSPAIEPKQQPTPAKREP</sequence>
<evidence type="ECO:0000313" key="3">
    <source>
        <dbReference type="Proteomes" id="UP000318878"/>
    </source>
</evidence>
<gene>
    <name evidence="2" type="ORF">Enr8_04780</name>
</gene>
<feature type="region of interest" description="Disordered" evidence="1">
    <location>
        <begin position="109"/>
        <end position="171"/>
    </location>
</feature>
<evidence type="ECO:0000256" key="1">
    <source>
        <dbReference type="SAM" id="MobiDB-lite"/>
    </source>
</evidence>